<evidence type="ECO:0000313" key="1">
    <source>
        <dbReference type="EMBL" id="RKS73917.1"/>
    </source>
</evidence>
<name>A0A420XP05_9ACTN</name>
<dbReference type="InParanoid" id="A0A420XP05"/>
<evidence type="ECO:0000313" key="2">
    <source>
        <dbReference type="Proteomes" id="UP000281955"/>
    </source>
</evidence>
<sequence length="324" mass="35436">MPRRSLRYDPVALDMLLARDDRVVTHSELRTLRFPLSTATYHCRVGGPWQAHLPGVIIAHSGTPTPHQREIAAVKYAGEGAVLTGAAALRRSGVHRVPHPAALRVIVAASVRRQSRPEVLVERSYRVPEPRLLGGIPCAPVARALIDECRQGRPLDDTRSLVAAVVQAGHCTVTDLKSELVECQRRGSGIPRAVVREVAAGVRSVSEARARKVLLRAGLGRCEWNVSLWDEKGNFIARPDGWFDAEAVAFESDSMEWHLSPEDYKRTQRRQKLMAAAGVLVVPVAPSDLDRDPDAFVATMRATLLRGAARPRPPIVVTRSPAAA</sequence>
<dbReference type="EMBL" id="RBWV01000012">
    <property type="protein sequence ID" value="RKS73917.1"/>
    <property type="molecule type" value="Genomic_DNA"/>
</dbReference>
<proteinExistence type="predicted"/>
<organism evidence="1 2">
    <name type="scientific">Motilibacter peucedani</name>
    <dbReference type="NCBI Taxonomy" id="598650"/>
    <lineage>
        <taxon>Bacteria</taxon>
        <taxon>Bacillati</taxon>
        <taxon>Actinomycetota</taxon>
        <taxon>Actinomycetes</taxon>
        <taxon>Motilibacterales</taxon>
        <taxon>Motilibacteraceae</taxon>
        <taxon>Motilibacter</taxon>
    </lineage>
</organism>
<dbReference type="OrthoDB" id="4870610at2"/>
<dbReference type="Proteomes" id="UP000281955">
    <property type="component" value="Unassembled WGS sequence"/>
</dbReference>
<evidence type="ECO:0008006" key="3">
    <source>
        <dbReference type="Google" id="ProtNLM"/>
    </source>
</evidence>
<keyword evidence="2" id="KW-1185">Reference proteome</keyword>
<gene>
    <name evidence="1" type="ORF">CLV35_2411</name>
</gene>
<accession>A0A420XP05</accession>
<dbReference type="AlphaFoldDB" id="A0A420XP05"/>
<protein>
    <recommendedName>
        <fullName evidence="3">Transcriptional regulator, AbiEi antitoxin, Type IV TA system</fullName>
    </recommendedName>
</protein>
<dbReference type="RefSeq" id="WP_121193713.1">
    <property type="nucleotide sequence ID" value="NZ_RBWV01000012.1"/>
</dbReference>
<reference evidence="1 2" key="1">
    <citation type="submission" date="2018-10" db="EMBL/GenBank/DDBJ databases">
        <title>Genomic Encyclopedia of Archaeal and Bacterial Type Strains, Phase II (KMG-II): from individual species to whole genera.</title>
        <authorList>
            <person name="Goeker M."/>
        </authorList>
    </citation>
    <scope>NUCLEOTIDE SEQUENCE [LARGE SCALE GENOMIC DNA]</scope>
    <source>
        <strain evidence="1 2">RP-AC37</strain>
    </source>
</reference>
<comment type="caution">
    <text evidence="1">The sequence shown here is derived from an EMBL/GenBank/DDBJ whole genome shotgun (WGS) entry which is preliminary data.</text>
</comment>